<evidence type="ECO:0000313" key="2">
    <source>
        <dbReference type="Proteomes" id="UP001150238"/>
    </source>
</evidence>
<dbReference type="InterPro" id="IPR040521">
    <property type="entry name" value="KDZ"/>
</dbReference>
<comment type="caution">
    <text evidence="1">The sequence shown here is derived from an EMBL/GenBank/DDBJ whole genome shotgun (WGS) entry which is preliminary data.</text>
</comment>
<evidence type="ECO:0000313" key="1">
    <source>
        <dbReference type="EMBL" id="KAJ4488966.1"/>
    </source>
</evidence>
<evidence type="ECO:0008006" key="3">
    <source>
        <dbReference type="Google" id="ProtNLM"/>
    </source>
</evidence>
<dbReference type="EMBL" id="JANVFS010000008">
    <property type="protein sequence ID" value="KAJ4488966.1"/>
    <property type="molecule type" value="Genomic_DNA"/>
</dbReference>
<dbReference type="PANTHER" id="PTHR33096">
    <property type="entry name" value="CXC2 DOMAIN-CONTAINING PROTEIN"/>
    <property type="match status" value="1"/>
</dbReference>
<dbReference type="Proteomes" id="UP001150238">
    <property type="component" value="Unassembled WGS sequence"/>
</dbReference>
<protein>
    <recommendedName>
        <fullName evidence="3">CxC2-like cysteine cluster KDZ transposase-associated domain-containing protein</fullName>
    </recommendedName>
</protein>
<organism evidence="1 2">
    <name type="scientific">Lentinula lateritia</name>
    <dbReference type="NCBI Taxonomy" id="40482"/>
    <lineage>
        <taxon>Eukaryota</taxon>
        <taxon>Fungi</taxon>
        <taxon>Dikarya</taxon>
        <taxon>Basidiomycota</taxon>
        <taxon>Agaricomycotina</taxon>
        <taxon>Agaricomycetes</taxon>
        <taxon>Agaricomycetidae</taxon>
        <taxon>Agaricales</taxon>
        <taxon>Marasmiineae</taxon>
        <taxon>Omphalotaceae</taxon>
        <taxon>Lentinula</taxon>
    </lineage>
</organism>
<gene>
    <name evidence="1" type="ORF">C8J55DRAFT_534748</name>
</gene>
<name>A0A9W9ARI2_9AGAR</name>
<dbReference type="PANTHER" id="PTHR33096:SF1">
    <property type="entry name" value="CXC1-LIKE CYSTEINE CLUSTER ASSOCIATED WITH KDZ TRANSPOSASES DOMAIN-CONTAINING PROTEIN"/>
    <property type="match status" value="1"/>
</dbReference>
<proteinExistence type="predicted"/>
<sequence>MVWYTGLSQSGLGGEVIQEYNGDLNAQTIALVNIFFTYSAIFSGSNPYVVLSIKTFVKSLCDIQGPSVHQHVQCALGSDMPNWRLINACPRCLYHIEGKPALWFQLRCTMDGNNSLEQLAQKEQIGEVDGADQSMGGASKEHLDTRVNLNEAVTSKMWGIYDETGMFLALCRHSFVLLITDMVQSGELAKYPLAILNKLLDVISKDIGMGYNIGCSFGTTINKSPLGSKARSLQFAFSVGAFHGHAHLRPCQTSHLATYTQGLGLEHLEQCESFFSASNKLASSMWYMSVFHCHQAISQYCYHHDNFEAYSRLSKFLVDNYKQAVEIRATNYALAKTMNSLGIASTDVFHNWLKEEWEYLSGLKKEPKLETLQMDYYRKLVKLDESEFGKNAATQEWISYDPNNISKAFDAQDQTHRVETQHRHAIENRDDLKSEVQALETHLGIRHWWTTGSEEWEKAKEMVTMAKYQRALDKLESLVVACLFELTKLNMSRTDALRARSQVIRTAVTTYNIAASELNRPKLSWDQPWAQPAACLALDQYHNLVHAKEEIIRLNREIQLLTTSIHEETAYIQLMAKEHQQSDPLLAIQIQKFGWELGCCNDLHLMRLKKLGKMPGFSGTLLPGQGVLRRSSGYSDVWGYYSE</sequence>
<accession>A0A9W9ARI2</accession>
<dbReference type="AlphaFoldDB" id="A0A9W9ARI2"/>
<reference evidence="1" key="1">
    <citation type="submission" date="2022-08" db="EMBL/GenBank/DDBJ databases">
        <authorList>
            <consortium name="DOE Joint Genome Institute"/>
            <person name="Min B."/>
            <person name="Riley R."/>
            <person name="Sierra-Patev S."/>
            <person name="Naranjo-Ortiz M."/>
            <person name="Looney B."/>
            <person name="Konkel Z."/>
            <person name="Slot J.C."/>
            <person name="Sakamoto Y."/>
            <person name="Steenwyk J.L."/>
            <person name="Rokas A."/>
            <person name="Carro J."/>
            <person name="Camarero S."/>
            <person name="Ferreira P."/>
            <person name="Molpeceres G."/>
            <person name="Ruiz-Duenas F.J."/>
            <person name="Serrano A."/>
            <person name="Henrissat B."/>
            <person name="Drula E."/>
            <person name="Hughes K.W."/>
            <person name="Mata J.L."/>
            <person name="Ishikawa N.K."/>
            <person name="Vargas-Isla R."/>
            <person name="Ushijima S."/>
            <person name="Smith C.A."/>
            <person name="Ahrendt S."/>
            <person name="Andreopoulos W."/>
            <person name="He G."/>
            <person name="Labutti K."/>
            <person name="Lipzen A."/>
            <person name="Ng V."/>
            <person name="Sandor L."/>
            <person name="Barry K."/>
            <person name="Martinez A.T."/>
            <person name="Xiao Y."/>
            <person name="Gibbons J.G."/>
            <person name="Terashima K."/>
            <person name="Hibbett D.S."/>
            <person name="Grigoriev I.V."/>
        </authorList>
    </citation>
    <scope>NUCLEOTIDE SEQUENCE</scope>
    <source>
        <strain evidence="1">Sp2 HRB7682 ss15</strain>
    </source>
</reference>
<dbReference type="Pfam" id="PF18758">
    <property type="entry name" value="KDZ"/>
    <property type="match status" value="1"/>
</dbReference>
<reference evidence="1" key="2">
    <citation type="journal article" date="2023" name="Proc. Natl. Acad. Sci. U.S.A.">
        <title>A global phylogenomic analysis of the shiitake genus Lentinula.</title>
        <authorList>
            <person name="Sierra-Patev S."/>
            <person name="Min B."/>
            <person name="Naranjo-Ortiz M."/>
            <person name="Looney B."/>
            <person name="Konkel Z."/>
            <person name="Slot J.C."/>
            <person name="Sakamoto Y."/>
            <person name="Steenwyk J.L."/>
            <person name="Rokas A."/>
            <person name="Carro J."/>
            <person name="Camarero S."/>
            <person name="Ferreira P."/>
            <person name="Molpeceres G."/>
            <person name="Ruiz-Duenas F.J."/>
            <person name="Serrano A."/>
            <person name="Henrissat B."/>
            <person name="Drula E."/>
            <person name="Hughes K.W."/>
            <person name="Mata J.L."/>
            <person name="Ishikawa N.K."/>
            <person name="Vargas-Isla R."/>
            <person name="Ushijima S."/>
            <person name="Smith C.A."/>
            <person name="Donoghue J."/>
            <person name="Ahrendt S."/>
            <person name="Andreopoulos W."/>
            <person name="He G."/>
            <person name="LaButti K."/>
            <person name="Lipzen A."/>
            <person name="Ng V."/>
            <person name="Riley R."/>
            <person name="Sandor L."/>
            <person name="Barry K."/>
            <person name="Martinez A.T."/>
            <person name="Xiao Y."/>
            <person name="Gibbons J.G."/>
            <person name="Terashima K."/>
            <person name="Grigoriev I.V."/>
            <person name="Hibbett D."/>
        </authorList>
    </citation>
    <scope>NUCLEOTIDE SEQUENCE</scope>
    <source>
        <strain evidence="1">Sp2 HRB7682 ss15</strain>
    </source>
</reference>